<evidence type="ECO:0000313" key="3">
    <source>
        <dbReference type="Proteomes" id="UP001596154"/>
    </source>
</evidence>
<sequence>MVVDGSIDETVDRLFHALADATRRDILRRCVRGELSVSRLAEAYPMSFAAVQKHVAVLERAGLVTKQRRGREQLVRTDPEAVDRARQALDELETAWRGRVERMSRLLAEDAGPAVDNSTEGQDR</sequence>
<name>A0ABW0UN03_9ACTN</name>
<keyword evidence="3" id="KW-1185">Reference proteome</keyword>
<dbReference type="PROSITE" id="PS50987">
    <property type="entry name" value="HTH_ARSR_2"/>
    <property type="match status" value="1"/>
</dbReference>
<dbReference type="CDD" id="cd00090">
    <property type="entry name" value="HTH_ARSR"/>
    <property type="match status" value="1"/>
</dbReference>
<dbReference type="PRINTS" id="PR00778">
    <property type="entry name" value="HTHARSR"/>
</dbReference>
<evidence type="ECO:0000259" key="1">
    <source>
        <dbReference type="PROSITE" id="PS50987"/>
    </source>
</evidence>
<dbReference type="InterPro" id="IPR036390">
    <property type="entry name" value="WH_DNA-bd_sf"/>
</dbReference>
<dbReference type="EMBL" id="JBHSNY010000004">
    <property type="protein sequence ID" value="MFC5634388.1"/>
    <property type="molecule type" value="Genomic_DNA"/>
</dbReference>
<dbReference type="SUPFAM" id="SSF46785">
    <property type="entry name" value="Winged helix' DNA-binding domain"/>
    <property type="match status" value="1"/>
</dbReference>
<dbReference type="RefSeq" id="WP_381020205.1">
    <property type="nucleotide sequence ID" value="NZ_JBHSNY010000004.1"/>
</dbReference>
<gene>
    <name evidence="2" type="ORF">ACFPZJ_11475</name>
</gene>
<protein>
    <submittedName>
        <fullName evidence="2">ArsR/SmtB family transcription factor</fullName>
    </submittedName>
</protein>
<dbReference type="Gene3D" id="1.10.10.10">
    <property type="entry name" value="Winged helix-like DNA-binding domain superfamily/Winged helix DNA-binding domain"/>
    <property type="match status" value="1"/>
</dbReference>
<dbReference type="InterPro" id="IPR011991">
    <property type="entry name" value="ArsR-like_HTH"/>
</dbReference>
<reference evidence="3" key="1">
    <citation type="journal article" date="2019" name="Int. J. Syst. Evol. Microbiol.">
        <title>The Global Catalogue of Microorganisms (GCM) 10K type strain sequencing project: providing services to taxonomists for standard genome sequencing and annotation.</title>
        <authorList>
            <consortium name="The Broad Institute Genomics Platform"/>
            <consortium name="The Broad Institute Genome Sequencing Center for Infectious Disease"/>
            <person name="Wu L."/>
            <person name="Ma J."/>
        </authorList>
    </citation>
    <scope>NUCLEOTIDE SEQUENCE [LARGE SCALE GENOMIC DNA]</scope>
    <source>
        <strain evidence="3">CGMCC 4.7248</strain>
    </source>
</reference>
<dbReference type="Pfam" id="PF12840">
    <property type="entry name" value="HTH_20"/>
    <property type="match status" value="1"/>
</dbReference>
<accession>A0ABW0UN03</accession>
<evidence type="ECO:0000313" key="2">
    <source>
        <dbReference type="EMBL" id="MFC5634388.1"/>
    </source>
</evidence>
<dbReference type="PANTHER" id="PTHR38600:SF2">
    <property type="entry name" value="SLL0088 PROTEIN"/>
    <property type="match status" value="1"/>
</dbReference>
<proteinExistence type="predicted"/>
<dbReference type="NCBIfam" id="NF033788">
    <property type="entry name" value="HTH_metalloreg"/>
    <property type="match status" value="1"/>
</dbReference>
<feature type="domain" description="HTH arsR-type" evidence="1">
    <location>
        <begin position="3"/>
        <end position="97"/>
    </location>
</feature>
<dbReference type="PANTHER" id="PTHR38600">
    <property type="entry name" value="TRANSCRIPTIONAL REGULATORY PROTEIN"/>
    <property type="match status" value="1"/>
</dbReference>
<dbReference type="Proteomes" id="UP001596154">
    <property type="component" value="Unassembled WGS sequence"/>
</dbReference>
<organism evidence="2 3">
    <name type="scientific">Streptomyces bullii</name>
    <dbReference type="NCBI Taxonomy" id="349910"/>
    <lineage>
        <taxon>Bacteria</taxon>
        <taxon>Bacillati</taxon>
        <taxon>Actinomycetota</taxon>
        <taxon>Actinomycetes</taxon>
        <taxon>Kitasatosporales</taxon>
        <taxon>Streptomycetaceae</taxon>
        <taxon>Streptomyces</taxon>
    </lineage>
</organism>
<dbReference type="InterPro" id="IPR001845">
    <property type="entry name" value="HTH_ArsR_DNA-bd_dom"/>
</dbReference>
<dbReference type="InterPro" id="IPR036388">
    <property type="entry name" value="WH-like_DNA-bd_sf"/>
</dbReference>
<dbReference type="SMART" id="SM00418">
    <property type="entry name" value="HTH_ARSR"/>
    <property type="match status" value="1"/>
</dbReference>
<comment type="caution">
    <text evidence="2">The sequence shown here is derived from an EMBL/GenBank/DDBJ whole genome shotgun (WGS) entry which is preliminary data.</text>
</comment>